<dbReference type="InterPro" id="IPR002035">
    <property type="entry name" value="VWF_A"/>
</dbReference>
<dbReference type="SUPFAM" id="SSF53300">
    <property type="entry name" value="vWA-like"/>
    <property type="match status" value="2"/>
</dbReference>
<protein>
    <submittedName>
        <fullName evidence="3">Collagen alpha-6(VI) chain-like isoform X2</fullName>
    </submittedName>
</protein>
<dbReference type="PROSITE" id="PS50234">
    <property type="entry name" value="VWFA"/>
    <property type="match status" value="2"/>
</dbReference>
<dbReference type="AlphaFoldDB" id="A0A9F5N2C1"/>
<dbReference type="GeneID" id="103065658"/>
<sequence>MASFSPCELIAYIREHSSCYQGTTECPAYPTELVFALDISQDTTLQMFEQMKKIVTETVNQTNIRESNCPVGARVAVVSYSSNTNYLIRFTDFQSKNKLLQELRRLSFQRTTNRRDIGGSMKFVARHLFKRTLQGANVRKVAVFFSNEESGHPSSVNAELLEYSALEIVPVILAFNNITEVNRAFLMDDSGQAQVIAIPTRGDYSPFLKRFQLCTLCYDKCKPDAVCGRTRRTRSPWEYVDAAFVLDSSRKINPDEFKKLKEFLSRALDHFEISSQPATSSVGDRVAMVSHAAPAFRPQNQVVPVKKQFDLVTFSTTQFMKKYIQESVQQLDGGAAVGHAIQWTINHIFSYTPNPRKHKVIIVISVGGTSHWDKAVLKKVSLRAKCQGYALLVVSVGQTYNSTELEELASYPLEQHLVQLGRIHKPELNYAVMFLKPFLHFLRNGFNSYPPAELRTKCHKVSTKKSRHVFRHHSHK</sequence>
<dbReference type="PANTHER" id="PTHR24020">
    <property type="entry name" value="COLLAGEN ALPHA"/>
    <property type="match status" value="1"/>
</dbReference>
<keyword evidence="2" id="KW-1185">Reference proteome</keyword>
<evidence type="ECO:0000313" key="3">
    <source>
        <dbReference type="RefSeq" id="XP_025025448.1"/>
    </source>
</evidence>
<reference evidence="3" key="1">
    <citation type="submission" date="2025-08" db="UniProtKB">
        <authorList>
            <consortium name="RefSeq"/>
        </authorList>
    </citation>
    <scope>IDENTIFICATION</scope>
    <source>
        <tissue evidence="3">Liver</tissue>
    </source>
</reference>
<dbReference type="FunFam" id="3.40.50.410:FF:000016">
    <property type="entry name" value="Collagen type VI alpha 3 chain"/>
    <property type="match status" value="1"/>
</dbReference>
<dbReference type="Pfam" id="PF00092">
    <property type="entry name" value="VWA"/>
    <property type="match status" value="2"/>
</dbReference>
<feature type="domain" description="VWFA" evidence="1">
    <location>
        <begin position="32"/>
        <end position="171"/>
    </location>
</feature>
<dbReference type="RefSeq" id="XP_025025448.1">
    <property type="nucleotide sequence ID" value="XM_025169680.1"/>
</dbReference>
<dbReference type="FunFam" id="3.40.50.410:FF:000021">
    <property type="entry name" value="Collagen, type VI, alpha 3"/>
    <property type="match status" value="1"/>
</dbReference>
<accession>A0A9F5N2C1</accession>
<dbReference type="InterPro" id="IPR050525">
    <property type="entry name" value="ECM_Assembly_Org"/>
</dbReference>
<dbReference type="Gene3D" id="3.40.50.410">
    <property type="entry name" value="von Willebrand factor, type A domain"/>
    <property type="match status" value="2"/>
</dbReference>
<evidence type="ECO:0000313" key="2">
    <source>
        <dbReference type="Proteomes" id="UP000695026"/>
    </source>
</evidence>
<gene>
    <name evidence="3" type="primary">LOC103065658</name>
</gene>
<dbReference type="CDD" id="cd01450">
    <property type="entry name" value="vWFA_subfamily_ECM"/>
    <property type="match status" value="2"/>
</dbReference>
<dbReference type="InterPro" id="IPR036465">
    <property type="entry name" value="vWFA_dom_sf"/>
</dbReference>
<organism evidence="2 3">
    <name type="scientific">Python bivittatus</name>
    <name type="common">Burmese python</name>
    <name type="synonym">Python molurus bivittatus</name>
    <dbReference type="NCBI Taxonomy" id="176946"/>
    <lineage>
        <taxon>Eukaryota</taxon>
        <taxon>Metazoa</taxon>
        <taxon>Chordata</taxon>
        <taxon>Craniata</taxon>
        <taxon>Vertebrata</taxon>
        <taxon>Euteleostomi</taxon>
        <taxon>Lepidosauria</taxon>
        <taxon>Squamata</taxon>
        <taxon>Bifurcata</taxon>
        <taxon>Unidentata</taxon>
        <taxon>Episquamata</taxon>
        <taxon>Toxicofera</taxon>
        <taxon>Serpentes</taxon>
        <taxon>Henophidia</taxon>
        <taxon>Pythonidae</taxon>
        <taxon>Python</taxon>
    </lineage>
</organism>
<dbReference type="SMART" id="SM00327">
    <property type="entry name" value="VWA"/>
    <property type="match status" value="2"/>
</dbReference>
<dbReference type="Proteomes" id="UP000695026">
    <property type="component" value="Unplaced"/>
</dbReference>
<proteinExistence type="predicted"/>
<name>A0A9F5N2C1_PYTBI</name>
<evidence type="ECO:0000259" key="1">
    <source>
        <dbReference type="PROSITE" id="PS50234"/>
    </source>
</evidence>
<feature type="domain" description="VWFA" evidence="1">
    <location>
        <begin position="241"/>
        <end position="438"/>
    </location>
</feature>